<dbReference type="VEuPathDB" id="FungiDB:M747DRAFT_367310"/>
<evidence type="ECO:0000256" key="2">
    <source>
        <dbReference type="RuleBase" id="RU003719"/>
    </source>
</evidence>
<dbReference type="VEuPathDB" id="FungiDB:ATCC64974_25670"/>
<comment type="caution">
    <text evidence="5">The sequence shown here is derived from an EMBL/GenBank/DDBJ whole genome shotgun (WGS) entry which is preliminary data.</text>
</comment>
<proteinExistence type="inferred from homology"/>
<dbReference type="PANTHER" id="PTHR10996">
    <property type="entry name" value="2-HYDROXYACID DEHYDROGENASE-RELATED"/>
    <property type="match status" value="1"/>
</dbReference>
<dbReference type="GO" id="GO:0016618">
    <property type="term" value="F:hydroxypyruvate reductase [NAD(P)H] activity"/>
    <property type="evidence" value="ECO:0007669"/>
    <property type="project" value="TreeGrafter"/>
</dbReference>
<evidence type="ECO:0000313" key="6">
    <source>
        <dbReference type="Proteomes" id="UP000068243"/>
    </source>
</evidence>
<dbReference type="GO" id="GO:0005829">
    <property type="term" value="C:cytosol"/>
    <property type="evidence" value="ECO:0007669"/>
    <property type="project" value="TreeGrafter"/>
</dbReference>
<dbReference type="AlphaFoldDB" id="A0A100IMN0"/>
<dbReference type="InterPro" id="IPR029753">
    <property type="entry name" value="D-isomer_DH_CS"/>
</dbReference>
<keyword evidence="1 2" id="KW-0560">Oxidoreductase</keyword>
<dbReference type="PANTHER" id="PTHR10996:SF281">
    <property type="entry name" value="D-ISOMER SPECIFIC 2-HYDROXYACID DEHYDROGENASE NAD-BINDING DOMAIN-CONTAINING PROTEIN-RELATED"/>
    <property type="match status" value="1"/>
</dbReference>
<dbReference type="OMA" id="RIWYANG"/>
<dbReference type="SUPFAM" id="SSF52283">
    <property type="entry name" value="Formate/glycerate dehydrogenase catalytic domain-like"/>
    <property type="match status" value="1"/>
</dbReference>
<gene>
    <name evidence="5" type="ORF">ABL_06685</name>
</gene>
<dbReference type="OrthoDB" id="9991913at2759"/>
<comment type="similarity">
    <text evidence="2">Belongs to the D-isomer specific 2-hydroxyacid dehydrogenase family.</text>
</comment>
<dbReference type="Gene3D" id="3.40.50.720">
    <property type="entry name" value="NAD(P)-binding Rossmann-like Domain"/>
    <property type="match status" value="2"/>
</dbReference>
<accession>A0A100IMN0</accession>
<dbReference type="VEuPathDB" id="FungiDB:ASPNIDRAFT2_1170646"/>
<evidence type="ECO:0000313" key="5">
    <source>
        <dbReference type="EMBL" id="GAQ44024.1"/>
    </source>
</evidence>
<dbReference type="GO" id="GO:0051287">
    <property type="term" value="F:NAD binding"/>
    <property type="evidence" value="ECO:0007669"/>
    <property type="project" value="InterPro"/>
</dbReference>
<feature type="domain" description="D-isomer specific 2-hydroxyacid dehydrogenase NAD-binding" evidence="4">
    <location>
        <begin position="144"/>
        <end position="327"/>
    </location>
</feature>
<evidence type="ECO:0000259" key="4">
    <source>
        <dbReference type="Pfam" id="PF02826"/>
    </source>
</evidence>
<dbReference type="EMBL" id="BCMY01000011">
    <property type="protein sequence ID" value="GAQ44024.1"/>
    <property type="molecule type" value="Genomic_DNA"/>
</dbReference>
<dbReference type="InterPro" id="IPR050223">
    <property type="entry name" value="D-isomer_2-hydroxyacid_DH"/>
</dbReference>
<dbReference type="Pfam" id="PF02826">
    <property type="entry name" value="2-Hacid_dh_C"/>
    <property type="match status" value="1"/>
</dbReference>
<dbReference type="Pfam" id="PF00389">
    <property type="entry name" value="2-Hacid_dh"/>
    <property type="match status" value="1"/>
</dbReference>
<dbReference type="InterPro" id="IPR036291">
    <property type="entry name" value="NAD(P)-bd_dom_sf"/>
</dbReference>
<protein>
    <submittedName>
        <fullName evidence="5">D-mandelate dehydrogenase</fullName>
    </submittedName>
</protein>
<dbReference type="InterPro" id="IPR006140">
    <property type="entry name" value="D-isomer_DH_NAD-bd"/>
</dbReference>
<reference evidence="6" key="1">
    <citation type="journal article" date="2016" name="Genome Announc.">
        <title>Draft genome sequence of Aspergillus niger strain An76.</title>
        <authorList>
            <person name="Gong W."/>
            <person name="Cheng Z."/>
            <person name="Zhang H."/>
            <person name="Liu L."/>
            <person name="Gao P."/>
            <person name="Wang L."/>
        </authorList>
    </citation>
    <scope>NUCLEOTIDE SEQUENCE [LARGE SCALE GENOMIC DNA]</scope>
    <source>
        <strain evidence="6">An76</strain>
    </source>
</reference>
<dbReference type="GO" id="GO:0030267">
    <property type="term" value="F:glyoxylate reductase (NADPH) activity"/>
    <property type="evidence" value="ECO:0007669"/>
    <property type="project" value="TreeGrafter"/>
</dbReference>
<dbReference type="CDD" id="cd12168">
    <property type="entry name" value="Mand_dh_like"/>
    <property type="match status" value="1"/>
</dbReference>
<evidence type="ECO:0000259" key="3">
    <source>
        <dbReference type="Pfam" id="PF00389"/>
    </source>
</evidence>
<evidence type="ECO:0000256" key="1">
    <source>
        <dbReference type="ARBA" id="ARBA00023002"/>
    </source>
</evidence>
<sequence length="378" mass="41085">MTKPIILHLGDPIAYNHDLYNGPLSTRFTIIRDTSPTREAFIEALKSNKYIPISLPPPPKNESLLSNPRYGPITALLRPHFSSGKTMSPWDTSLISLLPPSVKIFASAGAGYNDIHIPSLTARGIYYTNGAGASDEAVADTTLYMILNVFRNFTASQLAARSGDEEKFMDCHKNLADVSVNPRGKVLGLIGLGRIGSEVVRKVRGALGMEVVYYDAVRVDESRERELGVRWGGGVRGVLEEADCVSVHCPLTEETKGLIDGEKIGWMKHGVRIVNVARGGVVVEEDLVEGLRSGKVAAAALDVHEFEPVVDARLRSMENVTLTTHVGGGAVDTRIGFERLAMENILKVIGDDGEVVGEPITAVNGREVREVWERMGSE</sequence>
<organism evidence="5 6">
    <name type="scientific">Aspergillus niger</name>
    <dbReference type="NCBI Taxonomy" id="5061"/>
    <lineage>
        <taxon>Eukaryota</taxon>
        <taxon>Fungi</taxon>
        <taxon>Dikarya</taxon>
        <taxon>Ascomycota</taxon>
        <taxon>Pezizomycotina</taxon>
        <taxon>Eurotiomycetes</taxon>
        <taxon>Eurotiomycetidae</taxon>
        <taxon>Eurotiales</taxon>
        <taxon>Aspergillaceae</taxon>
        <taxon>Aspergillus</taxon>
        <taxon>Aspergillus subgen. Circumdati</taxon>
    </lineage>
</organism>
<name>A0A100IMN0_ASPNG</name>
<dbReference type="SUPFAM" id="SSF51735">
    <property type="entry name" value="NAD(P)-binding Rossmann-fold domains"/>
    <property type="match status" value="1"/>
</dbReference>
<dbReference type="VEuPathDB" id="FungiDB:An13g02770"/>
<dbReference type="PROSITE" id="PS00671">
    <property type="entry name" value="D_2_HYDROXYACID_DH_3"/>
    <property type="match status" value="1"/>
</dbReference>
<feature type="domain" description="D-isomer specific 2-hydroxyacid dehydrogenase catalytic" evidence="3">
    <location>
        <begin position="88"/>
        <end position="348"/>
    </location>
</feature>
<dbReference type="Proteomes" id="UP000068243">
    <property type="component" value="Unassembled WGS sequence"/>
</dbReference>
<dbReference type="InterPro" id="IPR006139">
    <property type="entry name" value="D-isomer_2_OHA_DH_cat_dom"/>
</dbReference>